<evidence type="ECO:0000313" key="6">
    <source>
        <dbReference type="Proteomes" id="UP000285864"/>
    </source>
</evidence>
<sequence>MDKIIGMGNALVDVLVLIDSDEVLNDLNLPKGSMQLIDEDTLFNIRTKTAGQKLHRATGGAAANTICALAGLDAEVGFIGKIGTDEFGQFFERTLKKRGIETSLLKCDCPSGVASTFVSPCGERTFGTYLGASAKLCADDLSRSMFEGYSYFYIEGYLLQDHDLIVRAMQLAKEAGLQICLDMASYNVVEAEREFFDMLITKYVDIVFANESEARAYTGKGPEEALQEISSKCSIVVIKTGKSGSLVKKGTEVIRVNPFPVKKVVDTTGAGDFYAAGFLYGLTCGYSLEKCAQISSILAGYVIQTVGTALTKKKWNEIKLNIESVLQA</sequence>
<dbReference type="GO" id="GO:0016301">
    <property type="term" value="F:kinase activity"/>
    <property type="evidence" value="ECO:0007669"/>
    <property type="project" value="UniProtKB-KW"/>
</dbReference>
<accession>A0A412GIE0</accession>
<dbReference type="PANTHER" id="PTHR43320">
    <property type="entry name" value="SUGAR KINASE"/>
    <property type="match status" value="1"/>
</dbReference>
<evidence type="ECO:0000313" key="5">
    <source>
        <dbReference type="EMBL" id="RGR94487.1"/>
    </source>
</evidence>
<protein>
    <submittedName>
        <fullName evidence="5">Adenosine kinase</fullName>
    </submittedName>
</protein>
<evidence type="ECO:0000256" key="3">
    <source>
        <dbReference type="ARBA" id="ARBA00022777"/>
    </source>
</evidence>
<dbReference type="Gene3D" id="3.40.1190.20">
    <property type="match status" value="1"/>
</dbReference>
<dbReference type="InterPro" id="IPR002173">
    <property type="entry name" value="Carboh/pur_kinase_PfkB_CS"/>
</dbReference>
<keyword evidence="3 5" id="KW-0418">Kinase</keyword>
<dbReference type="PANTHER" id="PTHR43320:SF3">
    <property type="entry name" value="CARBOHYDRATE KINASE PFKB DOMAIN-CONTAINING PROTEIN"/>
    <property type="match status" value="1"/>
</dbReference>
<dbReference type="Pfam" id="PF00294">
    <property type="entry name" value="PfkB"/>
    <property type="match status" value="1"/>
</dbReference>
<dbReference type="RefSeq" id="WP_007570322.1">
    <property type="nucleotide sequence ID" value="NZ_CABKNL010000021.1"/>
</dbReference>
<evidence type="ECO:0000259" key="4">
    <source>
        <dbReference type="Pfam" id="PF00294"/>
    </source>
</evidence>
<dbReference type="PROSITE" id="PS00584">
    <property type="entry name" value="PFKB_KINASES_2"/>
    <property type="match status" value="1"/>
</dbReference>
<reference evidence="5 6" key="1">
    <citation type="submission" date="2018-08" db="EMBL/GenBank/DDBJ databases">
        <title>A genome reference for cultivated species of the human gut microbiota.</title>
        <authorList>
            <person name="Zou Y."/>
            <person name="Xue W."/>
            <person name="Luo G."/>
        </authorList>
    </citation>
    <scope>NUCLEOTIDE SEQUENCE [LARGE SCALE GENOMIC DNA]</scope>
    <source>
        <strain evidence="5 6">AF24-2</strain>
    </source>
</reference>
<gene>
    <name evidence="5" type="ORF">DWY20_10285</name>
</gene>
<comment type="similarity">
    <text evidence="1">Belongs to the carbohydrate kinase PfkB family.</text>
</comment>
<dbReference type="InterPro" id="IPR052700">
    <property type="entry name" value="Carb_kinase_PfkB-like"/>
</dbReference>
<proteinExistence type="inferred from homology"/>
<keyword evidence="6" id="KW-1185">Reference proteome</keyword>
<comment type="caution">
    <text evidence="5">The sequence shown here is derived from an EMBL/GenBank/DDBJ whole genome shotgun (WGS) entry which is preliminary data.</text>
</comment>
<dbReference type="InterPro" id="IPR011611">
    <property type="entry name" value="PfkB_dom"/>
</dbReference>
<dbReference type="CDD" id="cd01168">
    <property type="entry name" value="adenosine_kinase"/>
    <property type="match status" value="1"/>
</dbReference>
<dbReference type="EMBL" id="QRUU01000045">
    <property type="protein sequence ID" value="RGR94487.1"/>
    <property type="molecule type" value="Genomic_DNA"/>
</dbReference>
<dbReference type="Proteomes" id="UP000285864">
    <property type="component" value="Unassembled WGS sequence"/>
</dbReference>
<dbReference type="AlphaFoldDB" id="A0A412GIE0"/>
<feature type="domain" description="Carbohydrate kinase PfkB" evidence="4">
    <location>
        <begin position="47"/>
        <end position="311"/>
    </location>
</feature>
<dbReference type="InterPro" id="IPR029056">
    <property type="entry name" value="Ribokinase-like"/>
</dbReference>
<evidence type="ECO:0000256" key="2">
    <source>
        <dbReference type="ARBA" id="ARBA00022679"/>
    </source>
</evidence>
<name>A0A412GIE0_9BACT</name>
<evidence type="ECO:0000256" key="1">
    <source>
        <dbReference type="ARBA" id="ARBA00010688"/>
    </source>
</evidence>
<keyword evidence="2" id="KW-0808">Transferase</keyword>
<organism evidence="5 6">
    <name type="scientific">Phocaeicola coprocola</name>
    <dbReference type="NCBI Taxonomy" id="310298"/>
    <lineage>
        <taxon>Bacteria</taxon>
        <taxon>Pseudomonadati</taxon>
        <taxon>Bacteroidota</taxon>
        <taxon>Bacteroidia</taxon>
        <taxon>Bacteroidales</taxon>
        <taxon>Bacteroidaceae</taxon>
        <taxon>Phocaeicola</taxon>
    </lineage>
</organism>
<dbReference type="SUPFAM" id="SSF53613">
    <property type="entry name" value="Ribokinase-like"/>
    <property type="match status" value="1"/>
</dbReference>